<dbReference type="SUPFAM" id="SSF50156">
    <property type="entry name" value="PDZ domain-like"/>
    <property type="match status" value="1"/>
</dbReference>
<evidence type="ECO:0000259" key="4">
    <source>
        <dbReference type="PROSITE" id="PS50106"/>
    </source>
</evidence>
<dbReference type="InterPro" id="IPR041489">
    <property type="entry name" value="PDZ_6"/>
</dbReference>
<accession>A0A1Y2BR26</accession>
<evidence type="ECO:0000313" key="5">
    <source>
        <dbReference type="EMBL" id="ORY37077.1"/>
    </source>
</evidence>
<dbReference type="SUPFAM" id="SSF50494">
    <property type="entry name" value="Trypsin-like serine proteases"/>
    <property type="match status" value="1"/>
</dbReference>
<keyword evidence="6" id="KW-1185">Reference proteome</keyword>
<dbReference type="InterPro" id="IPR036034">
    <property type="entry name" value="PDZ_sf"/>
</dbReference>
<proteinExistence type="inferred from homology"/>
<dbReference type="PANTHER" id="PTHR22939:SF129">
    <property type="entry name" value="SERINE PROTEASE HTRA2, MITOCHONDRIAL"/>
    <property type="match status" value="1"/>
</dbReference>
<dbReference type="PANTHER" id="PTHR22939">
    <property type="entry name" value="SERINE PROTEASE FAMILY S1C HTRA-RELATED"/>
    <property type="match status" value="1"/>
</dbReference>
<dbReference type="OrthoDB" id="4217619at2759"/>
<dbReference type="GO" id="GO:0004252">
    <property type="term" value="F:serine-type endopeptidase activity"/>
    <property type="evidence" value="ECO:0007669"/>
    <property type="project" value="InterPro"/>
</dbReference>
<dbReference type="GO" id="GO:0012501">
    <property type="term" value="P:programmed cell death"/>
    <property type="evidence" value="ECO:0007669"/>
    <property type="project" value="TreeGrafter"/>
</dbReference>
<dbReference type="InterPro" id="IPR001478">
    <property type="entry name" value="PDZ"/>
</dbReference>
<gene>
    <name evidence="5" type="ORF">BCR33DRAFT_742447</name>
</gene>
<dbReference type="PROSITE" id="PS50106">
    <property type="entry name" value="PDZ"/>
    <property type="match status" value="1"/>
</dbReference>
<dbReference type="Pfam" id="PF13365">
    <property type="entry name" value="Trypsin_2"/>
    <property type="match status" value="1"/>
</dbReference>
<dbReference type="Gene3D" id="2.30.42.10">
    <property type="match status" value="1"/>
</dbReference>
<protein>
    <submittedName>
        <fullName evidence="5">Trypsin-like serine protease</fullName>
    </submittedName>
</protein>
<comment type="similarity">
    <text evidence="1">Belongs to the peptidase S1C family.</text>
</comment>
<dbReference type="Proteomes" id="UP000193642">
    <property type="component" value="Unassembled WGS sequence"/>
</dbReference>
<dbReference type="EMBL" id="MCGO01000052">
    <property type="protein sequence ID" value="ORY37077.1"/>
    <property type="molecule type" value="Genomic_DNA"/>
</dbReference>
<dbReference type="GO" id="GO:0043065">
    <property type="term" value="P:positive regulation of apoptotic process"/>
    <property type="evidence" value="ECO:0007669"/>
    <property type="project" value="TreeGrafter"/>
</dbReference>
<evidence type="ECO:0000256" key="2">
    <source>
        <dbReference type="ARBA" id="ARBA00022670"/>
    </source>
</evidence>
<evidence type="ECO:0000256" key="3">
    <source>
        <dbReference type="ARBA" id="ARBA00022801"/>
    </source>
</evidence>
<feature type="domain" description="PDZ" evidence="4">
    <location>
        <begin position="229"/>
        <end position="323"/>
    </location>
</feature>
<dbReference type="InterPro" id="IPR009003">
    <property type="entry name" value="Peptidase_S1_PA"/>
</dbReference>
<dbReference type="PRINTS" id="PR00834">
    <property type="entry name" value="PROTEASES2C"/>
</dbReference>
<dbReference type="Gene3D" id="2.40.10.120">
    <property type="match status" value="1"/>
</dbReference>
<evidence type="ECO:0000313" key="6">
    <source>
        <dbReference type="Proteomes" id="UP000193642"/>
    </source>
</evidence>
<reference evidence="5 6" key="1">
    <citation type="submission" date="2016-07" db="EMBL/GenBank/DDBJ databases">
        <title>Pervasive Adenine N6-methylation of Active Genes in Fungi.</title>
        <authorList>
            <consortium name="DOE Joint Genome Institute"/>
            <person name="Mondo S.J."/>
            <person name="Dannebaum R.O."/>
            <person name="Kuo R.C."/>
            <person name="Labutti K."/>
            <person name="Haridas S."/>
            <person name="Kuo A."/>
            <person name="Salamov A."/>
            <person name="Ahrendt S.R."/>
            <person name="Lipzen A."/>
            <person name="Sullivan W."/>
            <person name="Andreopoulos W.B."/>
            <person name="Clum A."/>
            <person name="Lindquist E."/>
            <person name="Daum C."/>
            <person name="Ramamoorthy G.K."/>
            <person name="Gryganskyi A."/>
            <person name="Culley D."/>
            <person name="Magnuson J.K."/>
            <person name="James T.Y."/>
            <person name="O'Malley M.A."/>
            <person name="Stajich J.E."/>
            <person name="Spatafora J.W."/>
            <person name="Visel A."/>
            <person name="Grigoriev I.V."/>
        </authorList>
    </citation>
    <scope>NUCLEOTIDE SEQUENCE [LARGE SCALE GENOMIC DNA]</scope>
    <source>
        <strain evidence="5 6">JEL800</strain>
    </source>
</reference>
<keyword evidence="2 5" id="KW-0645">Protease</keyword>
<dbReference type="SMART" id="SM00228">
    <property type="entry name" value="PDZ"/>
    <property type="match status" value="1"/>
</dbReference>
<dbReference type="InterPro" id="IPR001940">
    <property type="entry name" value="Peptidase_S1C"/>
</dbReference>
<comment type="caution">
    <text evidence="5">The sequence shown here is derived from an EMBL/GenBank/DDBJ whole genome shotgun (WGS) entry which is preliminary data.</text>
</comment>
<dbReference type="GO" id="GO:0006508">
    <property type="term" value="P:proteolysis"/>
    <property type="evidence" value="ECO:0007669"/>
    <property type="project" value="UniProtKB-KW"/>
</dbReference>
<evidence type="ECO:0000256" key="1">
    <source>
        <dbReference type="ARBA" id="ARBA00010541"/>
    </source>
</evidence>
<dbReference type="STRING" id="329046.A0A1Y2BR26"/>
<keyword evidence="3" id="KW-0378">Hydrolase</keyword>
<sequence>MHCDSTASSWFTLRPQQRQPQSPYSFIADAAEKVADSVVNILLETDVKDLFSSKTVCSRGSGFFVSADGKILTNAHVVEDWTIIITLSDGREYPGRVHAVDFLSDLAIIQIEPNNPTDTMPIWKPVHLGSNNEMRAGDWVVSIGNPMGLQNTVTAGVISSYRRKSQELGRKDSRVEYLQTDCVVHTGSSGGPLINLDGHVIGINTIRADSEGISFAIKVNHSIDMIHQLMTTGKITRPWFGFGLVSLSPYVWQQLRSQTPQQLLPQTETGVLITYVEPDSPASLAGCKEGDVIVEVNGSSIGSASKLLKTIGLQVDLPISIKVKRIVLQDQESGQYQPTDITLTLQPQEYDTSK</sequence>
<organism evidence="5 6">
    <name type="scientific">Rhizoclosmatium globosum</name>
    <dbReference type="NCBI Taxonomy" id="329046"/>
    <lineage>
        <taxon>Eukaryota</taxon>
        <taxon>Fungi</taxon>
        <taxon>Fungi incertae sedis</taxon>
        <taxon>Chytridiomycota</taxon>
        <taxon>Chytridiomycota incertae sedis</taxon>
        <taxon>Chytridiomycetes</taxon>
        <taxon>Chytridiales</taxon>
        <taxon>Chytriomycetaceae</taxon>
        <taxon>Rhizoclosmatium</taxon>
    </lineage>
</organism>
<dbReference type="AlphaFoldDB" id="A0A1Y2BR26"/>
<name>A0A1Y2BR26_9FUNG</name>
<dbReference type="Pfam" id="PF17820">
    <property type="entry name" value="PDZ_6"/>
    <property type="match status" value="1"/>
</dbReference>